<sequence>MTQPLRIDVDRSSPVPLYHQVAVAIESAIEDGRLTPGTLLENEISLAARLGISRPTARQALQELVDRGHLVRRRGVGTHVAPARIRRPVDLTSLYGDLISTGKKPSTVILEHTIIAATEDAATALEVPEGTEVLHLRRLRLADDEPLAVLTNILPLALAPTQEELESDGLYECLRARGVQPRTARQRIGARTATAAEARLLDEPPRAALLTMERTAYDDSGAVVEFGQHIYRASRYMFDTTLFSS</sequence>
<feature type="domain" description="HTH gntR-type" evidence="4">
    <location>
        <begin position="15"/>
        <end position="83"/>
    </location>
</feature>
<dbReference type="PANTHER" id="PTHR44846:SF17">
    <property type="entry name" value="GNTR-FAMILY TRANSCRIPTIONAL REGULATOR"/>
    <property type="match status" value="1"/>
</dbReference>
<gene>
    <name evidence="5" type="ORF">FHR80_000149</name>
</gene>
<dbReference type="Proteomes" id="UP000518206">
    <property type="component" value="Unassembled WGS sequence"/>
</dbReference>
<evidence type="ECO:0000313" key="5">
    <source>
        <dbReference type="EMBL" id="MBB2921255.1"/>
    </source>
</evidence>
<dbReference type="InterPro" id="IPR050679">
    <property type="entry name" value="Bact_HTH_transcr_reg"/>
</dbReference>
<accession>A0A7W4UBP5</accession>
<comment type="caution">
    <text evidence="5">The sequence shown here is derived from an EMBL/GenBank/DDBJ whole genome shotgun (WGS) entry which is preliminary data.</text>
</comment>
<name>A0A7W4UBP5_9CELL</name>
<dbReference type="InterPro" id="IPR011663">
    <property type="entry name" value="UTRA"/>
</dbReference>
<dbReference type="Gene3D" id="3.40.1410.10">
    <property type="entry name" value="Chorismate lyase-like"/>
    <property type="match status" value="1"/>
</dbReference>
<dbReference type="AlphaFoldDB" id="A0A7W4UBP5"/>
<keyword evidence="3" id="KW-0804">Transcription</keyword>
<dbReference type="PRINTS" id="PR00035">
    <property type="entry name" value="HTHGNTR"/>
</dbReference>
<dbReference type="Pfam" id="PF07702">
    <property type="entry name" value="UTRA"/>
    <property type="match status" value="1"/>
</dbReference>
<dbReference type="InterPro" id="IPR036390">
    <property type="entry name" value="WH_DNA-bd_sf"/>
</dbReference>
<keyword evidence="2 5" id="KW-0238">DNA-binding</keyword>
<dbReference type="PROSITE" id="PS50949">
    <property type="entry name" value="HTH_GNTR"/>
    <property type="match status" value="1"/>
</dbReference>
<dbReference type="Pfam" id="PF00392">
    <property type="entry name" value="GntR"/>
    <property type="match status" value="1"/>
</dbReference>
<dbReference type="InterPro" id="IPR000524">
    <property type="entry name" value="Tscrpt_reg_HTH_GntR"/>
</dbReference>
<dbReference type="PANTHER" id="PTHR44846">
    <property type="entry name" value="MANNOSYL-D-GLYCERATE TRANSPORT/METABOLISM SYSTEM REPRESSOR MNGR-RELATED"/>
    <property type="match status" value="1"/>
</dbReference>
<organism evidence="5 6">
    <name type="scientific">Cellulomonas cellasea</name>
    <dbReference type="NCBI Taxonomy" id="43670"/>
    <lineage>
        <taxon>Bacteria</taxon>
        <taxon>Bacillati</taxon>
        <taxon>Actinomycetota</taxon>
        <taxon>Actinomycetes</taxon>
        <taxon>Micrococcales</taxon>
        <taxon>Cellulomonadaceae</taxon>
        <taxon>Cellulomonas</taxon>
    </lineage>
</organism>
<protein>
    <submittedName>
        <fullName evidence="5">DNA-binding GntR family transcriptional regulator</fullName>
    </submittedName>
</protein>
<dbReference type="InterPro" id="IPR028978">
    <property type="entry name" value="Chorismate_lyase_/UTRA_dom_sf"/>
</dbReference>
<reference evidence="5 6" key="1">
    <citation type="submission" date="2020-08" db="EMBL/GenBank/DDBJ databases">
        <title>The Agave Microbiome: Exploring the role of microbial communities in plant adaptations to desert environments.</title>
        <authorList>
            <person name="Partida-Martinez L.P."/>
        </authorList>
    </citation>
    <scope>NUCLEOTIDE SEQUENCE [LARGE SCALE GENOMIC DNA]</scope>
    <source>
        <strain evidence="5 6">RAS26</strain>
    </source>
</reference>
<dbReference type="SMART" id="SM00866">
    <property type="entry name" value="UTRA"/>
    <property type="match status" value="1"/>
</dbReference>
<dbReference type="InterPro" id="IPR036388">
    <property type="entry name" value="WH-like_DNA-bd_sf"/>
</dbReference>
<dbReference type="EMBL" id="JACHVX010000001">
    <property type="protein sequence ID" value="MBB2921255.1"/>
    <property type="molecule type" value="Genomic_DNA"/>
</dbReference>
<evidence type="ECO:0000256" key="3">
    <source>
        <dbReference type="ARBA" id="ARBA00023163"/>
    </source>
</evidence>
<dbReference type="SUPFAM" id="SSF64288">
    <property type="entry name" value="Chorismate lyase-like"/>
    <property type="match status" value="1"/>
</dbReference>
<keyword evidence="1" id="KW-0805">Transcription regulation</keyword>
<dbReference type="Gene3D" id="1.10.10.10">
    <property type="entry name" value="Winged helix-like DNA-binding domain superfamily/Winged helix DNA-binding domain"/>
    <property type="match status" value="1"/>
</dbReference>
<dbReference type="GO" id="GO:0003700">
    <property type="term" value="F:DNA-binding transcription factor activity"/>
    <property type="evidence" value="ECO:0007669"/>
    <property type="project" value="InterPro"/>
</dbReference>
<dbReference type="SUPFAM" id="SSF46785">
    <property type="entry name" value="Winged helix' DNA-binding domain"/>
    <property type="match status" value="1"/>
</dbReference>
<evidence type="ECO:0000256" key="1">
    <source>
        <dbReference type="ARBA" id="ARBA00023015"/>
    </source>
</evidence>
<dbReference type="SMART" id="SM00345">
    <property type="entry name" value="HTH_GNTR"/>
    <property type="match status" value="1"/>
</dbReference>
<proteinExistence type="predicted"/>
<evidence type="ECO:0000259" key="4">
    <source>
        <dbReference type="PROSITE" id="PS50949"/>
    </source>
</evidence>
<dbReference type="RefSeq" id="WP_311701456.1">
    <property type="nucleotide sequence ID" value="NZ_JACHVX010000001.1"/>
</dbReference>
<dbReference type="GO" id="GO:0045892">
    <property type="term" value="P:negative regulation of DNA-templated transcription"/>
    <property type="evidence" value="ECO:0007669"/>
    <property type="project" value="TreeGrafter"/>
</dbReference>
<reference evidence="5 6" key="2">
    <citation type="submission" date="2020-08" db="EMBL/GenBank/DDBJ databases">
        <authorList>
            <person name="Partida-Martinez L."/>
            <person name="Huntemann M."/>
            <person name="Clum A."/>
            <person name="Wang J."/>
            <person name="Palaniappan K."/>
            <person name="Ritter S."/>
            <person name="Chen I.-M."/>
            <person name="Stamatis D."/>
            <person name="Reddy T."/>
            <person name="O'Malley R."/>
            <person name="Daum C."/>
            <person name="Shapiro N."/>
            <person name="Ivanova N."/>
            <person name="Kyrpides N."/>
            <person name="Woyke T."/>
        </authorList>
    </citation>
    <scope>NUCLEOTIDE SEQUENCE [LARGE SCALE GENOMIC DNA]</scope>
    <source>
        <strain evidence="5 6">RAS26</strain>
    </source>
</reference>
<dbReference type="CDD" id="cd07377">
    <property type="entry name" value="WHTH_GntR"/>
    <property type="match status" value="1"/>
</dbReference>
<evidence type="ECO:0000313" key="6">
    <source>
        <dbReference type="Proteomes" id="UP000518206"/>
    </source>
</evidence>
<dbReference type="GO" id="GO:0003677">
    <property type="term" value="F:DNA binding"/>
    <property type="evidence" value="ECO:0007669"/>
    <property type="project" value="UniProtKB-KW"/>
</dbReference>
<evidence type="ECO:0000256" key="2">
    <source>
        <dbReference type="ARBA" id="ARBA00023125"/>
    </source>
</evidence>